<feature type="transmembrane region" description="Helical" evidence="1">
    <location>
        <begin position="29"/>
        <end position="45"/>
    </location>
</feature>
<dbReference type="GeneID" id="56068136"/>
<dbReference type="Gene3D" id="1.20.120.1220">
    <property type="match status" value="1"/>
</dbReference>
<keyword evidence="1" id="KW-0812">Transmembrane</keyword>
<gene>
    <name evidence="3" type="ORF">C5F50_08510</name>
</gene>
<keyword evidence="1" id="KW-1133">Transmembrane helix</keyword>
<evidence type="ECO:0000259" key="2">
    <source>
        <dbReference type="Pfam" id="PF01478"/>
    </source>
</evidence>
<dbReference type="AlphaFoldDB" id="A0A7D5M8K5"/>
<dbReference type="GO" id="GO:0004190">
    <property type="term" value="F:aspartic-type endopeptidase activity"/>
    <property type="evidence" value="ECO:0007669"/>
    <property type="project" value="InterPro"/>
</dbReference>
<feature type="domain" description="Prepilin type IV endopeptidase peptidase" evidence="2">
    <location>
        <begin position="9"/>
        <end position="109"/>
    </location>
</feature>
<dbReference type="Pfam" id="PF01478">
    <property type="entry name" value="Peptidase_A24"/>
    <property type="match status" value="1"/>
</dbReference>
<organism evidence="3 4">
    <name type="scientific">Nitrosopumilus ureiphilus</name>
    <dbReference type="NCBI Taxonomy" id="1470067"/>
    <lineage>
        <taxon>Archaea</taxon>
        <taxon>Nitrososphaerota</taxon>
        <taxon>Nitrososphaeria</taxon>
        <taxon>Nitrosopumilales</taxon>
        <taxon>Nitrosopumilaceae</taxon>
        <taxon>Nitrosopumilus</taxon>
    </lineage>
</organism>
<dbReference type="GO" id="GO:0016020">
    <property type="term" value="C:membrane"/>
    <property type="evidence" value="ECO:0007669"/>
    <property type="project" value="InterPro"/>
</dbReference>
<feature type="transmembrane region" description="Helical" evidence="1">
    <location>
        <begin position="51"/>
        <end position="72"/>
    </location>
</feature>
<accession>A0A7D5M8K5</accession>
<dbReference type="RefSeq" id="WP_179370972.1">
    <property type="nucleotide sequence ID" value="NZ_CP026995.1"/>
</dbReference>
<evidence type="ECO:0000313" key="3">
    <source>
        <dbReference type="EMBL" id="QLH07108.1"/>
    </source>
</evidence>
<dbReference type="InterPro" id="IPR000045">
    <property type="entry name" value="Prepilin_IV_endopep_pep"/>
</dbReference>
<sequence>MFETVRIVLLLILLGIVSYFDIKQREVSDYWWLVFGIAGIGIYFFDWKEHFSYDILTIIITLVVASLMWKFFPIGKADILAFVCIGVLLPTLGGFIMVPIVLLAGSAVIAGISTVSYNVVLNTKDGIAMRRSPFFAFDESIIRKLLAFLMIHKKRDREKFSICAEQFIDGKKKFCLGIKNPKSEFTKDGVFVECGVPLLPYMLAVCVLLVLAIL</sequence>
<feature type="transmembrane region" description="Helical" evidence="1">
    <location>
        <begin position="190"/>
        <end position="213"/>
    </location>
</feature>
<dbReference type="KEGG" id="nue:C5F50_08510"/>
<proteinExistence type="predicted"/>
<reference evidence="3 4" key="1">
    <citation type="submission" date="2018-02" db="EMBL/GenBank/DDBJ databases">
        <title>Complete genome of Nitrosopumilus ureaphilus PS0.</title>
        <authorList>
            <person name="Qin W."/>
            <person name="Zheng Y."/>
            <person name="Stahl D.A."/>
        </authorList>
    </citation>
    <scope>NUCLEOTIDE SEQUENCE [LARGE SCALE GENOMIC DNA]</scope>
    <source>
        <strain evidence="3 4">PS0</strain>
    </source>
</reference>
<keyword evidence="4" id="KW-1185">Reference proteome</keyword>
<feature type="transmembrane region" description="Helical" evidence="1">
    <location>
        <begin position="6"/>
        <end position="22"/>
    </location>
</feature>
<evidence type="ECO:0000313" key="4">
    <source>
        <dbReference type="Proteomes" id="UP000509478"/>
    </source>
</evidence>
<name>A0A7D5M8K5_9ARCH</name>
<dbReference type="Proteomes" id="UP000509478">
    <property type="component" value="Chromosome"/>
</dbReference>
<feature type="transmembrane region" description="Helical" evidence="1">
    <location>
        <begin position="79"/>
        <end position="112"/>
    </location>
</feature>
<evidence type="ECO:0000256" key="1">
    <source>
        <dbReference type="SAM" id="Phobius"/>
    </source>
</evidence>
<protein>
    <recommendedName>
        <fullName evidence="2">Prepilin type IV endopeptidase peptidase domain-containing protein</fullName>
    </recommendedName>
</protein>
<dbReference type="EMBL" id="CP026995">
    <property type="protein sequence ID" value="QLH07108.1"/>
    <property type="molecule type" value="Genomic_DNA"/>
</dbReference>
<keyword evidence="1" id="KW-0472">Membrane</keyword>